<sequence length="506" mass="56240">MVSNKVLLLITAVVGLATFSLADSSCNGDDSCKLKDLPYVTEYYGECSDNSQCEWLGENSECNYVCRCKEGYRWYLGKCNKFVGLGEECSDSLDCYDGYNLQSLTCLSGTCECTNGYYRRNDTDCRKIASNVTDTCALDIDCQVNGVETVCVLGKCLPPEESGSEEYLEQVEERFFSFRVDETTCTEDADCKAINNSYCYDKTNTCICQPQYFFNDDGTTCIPELGVEAGCTEDSDCVIKPGKCEDGVCYCRDYYFTAEGNRKCVKTISQNNWNCLSKEWCYALGPYSYCESAGVCNCSKISDYDEKNNLCLWNGENDPDMCTNDLECKYIQNGYCVDELCGCRKGYALQDNRCVPDLGSQCDGETVICEIKNSECRDNICQCIEKYVALEDKACYLQSTQLGDPCEVDIQCSATVLYSKCMDTTCGCDDDHLAFNETCYAKREYGSHCTNLLECTLSLGDSIQCRKGVCQCPTGETLDGNTCSSGSFITGNVLILVVVWLAKETT</sequence>
<feature type="signal peptide" evidence="1">
    <location>
        <begin position="1"/>
        <end position="22"/>
    </location>
</feature>
<feature type="chain" id="PRO_5041383597" description="EB domain-containing protein" evidence="1">
    <location>
        <begin position="23"/>
        <end position="506"/>
    </location>
</feature>
<dbReference type="EMBL" id="JALNTZ010000010">
    <property type="protein sequence ID" value="KAJ3639773.1"/>
    <property type="molecule type" value="Genomic_DNA"/>
</dbReference>
<feature type="domain" description="EB" evidence="2">
    <location>
        <begin position="77"/>
        <end position="125"/>
    </location>
</feature>
<dbReference type="PANTHER" id="PTHR39069:SF8">
    <property type="entry name" value="FI17111P1"/>
    <property type="match status" value="1"/>
</dbReference>
<name>A0AA38M104_9CUCU</name>
<dbReference type="AlphaFoldDB" id="A0AA38M104"/>
<proteinExistence type="predicted"/>
<evidence type="ECO:0000313" key="4">
    <source>
        <dbReference type="Proteomes" id="UP001168821"/>
    </source>
</evidence>
<accession>A0AA38M104</accession>
<protein>
    <recommendedName>
        <fullName evidence="2">EB domain-containing protein</fullName>
    </recommendedName>
</protein>
<keyword evidence="1" id="KW-0732">Signal</keyword>
<dbReference type="Proteomes" id="UP001168821">
    <property type="component" value="Unassembled WGS sequence"/>
</dbReference>
<organism evidence="3 4">
    <name type="scientific">Zophobas morio</name>
    <dbReference type="NCBI Taxonomy" id="2755281"/>
    <lineage>
        <taxon>Eukaryota</taxon>
        <taxon>Metazoa</taxon>
        <taxon>Ecdysozoa</taxon>
        <taxon>Arthropoda</taxon>
        <taxon>Hexapoda</taxon>
        <taxon>Insecta</taxon>
        <taxon>Pterygota</taxon>
        <taxon>Neoptera</taxon>
        <taxon>Endopterygota</taxon>
        <taxon>Coleoptera</taxon>
        <taxon>Polyphaga</taxon>
        <taxon>Cucujiformia</taxon>
        <taxon>Tenebrionidae</taxon>
        <taxon>Zophobas</taxon>
    </lineage>
</organism>
<dbReference type="Pfam" id="PF01683">
    <property type="entry name" value="EB"/>
    <property type="match status" value="2"/>
</dbReference>
<gene>
    <name evidence="3" type="ORF">Zmor_003112</name>
</gene>
<comment type="caution">
    <text evidence="3">The sequence shown here is derived from an EMBL/GenBank/DDBJ whole genome shotgun (WGS) entry which is preliminary data.</text>
</comment>
<evidence type="ECO:0000256" key="1">
    <source>
        <dbReference type="SAM" id="SignalP"/>
    </source>
</evidence>
<dbReference type="InterPro" id="IPR006149">
    <property type="entry name" value="EB_dom"/>
</dbReference>
<evidence type="ECO:0000313" key="3">
    <source>
        <dbReference type="EMBL" id="KAJ3639773.1"/>
    </source>
</evidence>
<dbReference type="PANTHER" id="PTHR39069">
    <property type="entry name" value="ECDYSONE-INDUCIBLE GENE E1, ISOFORM A"/>
    <property type="match status" value="1"/>
</dbReference>
<keyword evidence="4" id="KW-1185">Reference proteome</keyword>
<evidence type="ECO:0000259" key="2">
    <source>
        <dbReference type="Pfam" id="PF01683"/>
    </source>
</evidence>
<reference evidence="3" key="1">
    <citation type="journal article" date="2023" name="G3 (Bethesda)">
        <title>Whole genome assemblies of Zophobas morio and Tenebrio molitor.</title>
        <authorList>
            <person name="Kaur S."/>
            <person name="Stinson S.A."/>
            <person name="diCenzo G.C."/>
        </authorList>
    </citation>
    <scope>NUCLEOTIDE SEQUENCE</scope>
    <source>
        <strain evidence="3">QUZm001</strain>
    </source>
</reference>
<feature type="domain" description="EB" evidence="2">
    <location>
        <begin position="428"/>
        <end position="483"/>
    </location>
</feature>